<protein>
    <recommendedName>
        <fullName evidence="4">DUF3619 family protein</fullName>
    </recommendedName>
</protein>
<keyword evidence="1" id="KW-0812">Transmembrane</keyword>
<evidence type="ECO:0000313" key="3">
    <source>
        <dbReference type="Proteomes" id="UP000717981"/>
    </source>
</evidence>
<dbReference type="AlphaFoldDB" id="A0A921NYQ6"/>
<evidence type="ECO:0000313" key="2">
    <source>
        <dbReference type="EMBL" id="KAF1687826.1"/>
    </source>
</evidence>
<keyword evidence="1" id="KW-0472">Membrane</keyword>
<dbReference type="RefSeq" id="WP_162125116.1">
    <property type="nucleotide sequence ID" value="NZ_PDWK01000062.1"/>
</dbReference>
<dbReference type="EMBL" id="PDWK01000062">
    <property type="protein sequence ID" value="KAF1687826.1"/>
    <property type="molecule type" value="Genomic_DNA"/>
</dbReference>
<dbReference type="Proteomes" id="UP000717981">
    <property type="component" value="Unassembled WGS sequence"/>
</dbReference>
<sequence>MTTAPDPLDLRARQLHADALEHLSPATLARLRAARHAATRTGAARRLPRLVPWLAGSGLAAVLAAAVLLPGRAPVSPPDAASAAVAADPAHVLQEDPGFYVWLASADALAME</sequence>
<keyword evidence="1" id="KW-1133">Transmembrane helix</keyword>
<organism evidence="2 3">
    <name type="scientific">Pseudoxanthomonas taiwanensis</name>
    <dbReference type="NCBI Taxonomy" id="176598"/>
    <lineage>
        <taxon>Bacteria</taxon>
        <taxon>Pseudomonadati</taxon>
        <taxon>Pseudomonadota</taxon>
        <taxon>Gammaproteobacteria</taxon>
        <taxon>Lysobacterales</taxon>
        <taxon>Lysobacteraceae</taxon>
        <taxon>Pseudoxanthomonas</taxon>
    </lineage>
</organism>
<evidence type="ECO:0008006" key="4">
    <source>
        <dbReference type="Google" id="ProtNLM"/>
    </source>
</evidence>
<name>A0A921NYQ6_9GAMM</name>
<gene>
    <name evidence="2" type="ORF">CR938_11315</name>
</gene>
<proteinExistence type="predicted"/>
<accession>A0A921NYQ6</accession>
<comment type="caution">
    <text evidence="2">The sequence shown here is derived from an EMBL/GenBank/DDBJ whole genome shotgun (WGS) entry which is preliminary data.</text>
</comment>
<evidence type="ECO:0000256" key="1">
    <source>
        <dbReference type="SAM" id="Phobius"/>
    </source>
</evidence>
<reference evidence="2" key="1">
    <citation type="submission" date="2017-10" db="EMBL/GenBank/DDBJ databases">
        <title>Whole genome sequencing of members of genus Pseudoxanthomonas.</title>
        <authorList>
            <person name="Kumar S."/>
            <person name="Bansal K."/>
            <person name="Kaur A."/>
            <person name="Patil P."/>
            <person name="Sharma S."/>
            <person name="Patil P.B."/>
        </authorList>
    </citation>
    <scope>NUCLEOTIDE SEQUENCE</scope>
    <source>
        <strain evidence="2">DSM 22914</strain>
    </source>
</reference>
<keyword evidence="3" id="KW-1185">Reference proteome</keyword>
<feature type="transmembrane region" description="Helical" evidence="1">
    <location>
        <begin position="50"/>
        <end position="69"/>
    </location>
</feature>